<feature type="transmembrane region" description="Helical" evidence="5">
    <location>
        <begin position="111"/>
        <end position="135"/>
    </location>
</feature>
<dbReference type="PROSITE" id="PS50928">
    <property type="entry name" value="ABC_TM1"/>
    <property type="match status" value="1"/>
</dbReference>
<dbReference type="PANTHER" id="PTHR42727:SF1">
    <property type="entry name" value="PHOSPHATE TRANSPORT SYSTEM PERMEASE"/>
    <property type="match status" value="1"/>
</dbReference>
<evidence type="ECO:0000256" key="1">
    <source>
        <dbReference type="ARBA" id="ARBA00004141"/>
    </source>
</evidence>
<dbReference type="EMBL" id="AYSO01000014">
    <property type="protein sequence ID" value="KIE47397.1"/>
    <property type="molecule type" value="Genomic_DNA"/>
</dbReference>
<dbReference type="OrthoDB" id="9785113at2"/>
<evidence type="ECO:0000256" key="5">
    <source>
        <dbReference type="RuleBase" id="RU363032"/>
    </source>
</evidence>
<dbReference type="InterPro" id="IPR000515">
    <property type="entry name" value="MetI-like"/>
</dbReference>
<evidence type="ECO:0000313" key="8">
    <source>
        <dbReference type="EMBL" id="KIE47397.1"/>
    </source>
</evidence>
<gene>
    <name evidence="8" type="primary">pstC</name>
    <name evidence="8" type="ORF">U732_3047</name>
</gene>
<keyword evidence="6" id="KW-1003">Cell membrane</keyword>
<keyword evidence="3 5" id="KW-1133">Transmembrane helix</keyword>
<accession>A0A0C1R1T5</accession>
<comment type="caution">
    <text evidence="8">The sequence shown here is derived from an EMBL/GenBank/DDBJ whole genome shotgun (WGS) entry which is preliminary data.</text>
</comment>
<feature type="transmembrane region" description="Helical" evidence="5">
    <location>
        <begin position="147"/>
        <end position="168"/>
    </location>
</feature>
<dbReference type="InterPro" id="IPR035906">
    <property type="entry name" value="MetI-like_sf"/>
</dbReference>
<evidence type="ECO:0000256" key="3">
    <source>
        <dbReference type="ARBA" id="ARBA00022989"/>
    </source>
</evidence>
<dbReference type="PANTHER" id="PTHR42727">
    <property type="entry name" value="PHOSPHATE TRANSPORT SYSTEM PERMEASE PROTEIN"/>
    <property type="match status" value="1"/>
</dbReference>
<evidence type="ECO:0000313" key="9">
    <source>
        <dbReference type="Proteomes" id="UP000031366"/>
    </source>
</evidence>
<dbReference type="CDD" id="cd06261">
    <property type="entry name" value="TM_PBP2"/>
    <property type="match status" value="1"/>
</dbReference>
<keyword evidence="2 5" id="KW-0812">Transmembrane</keyword>
<keyword evidence="6" id="KW-0592">Phosphate transport</keyword>
<feature type="transmembrane region" description="Helical" evidence="5">
    <location>
        <begin position="265"/>
        <end position="286"/>
    </location>
</feature>
<keyword evidence="4 5" id="KW-0472">Membrane</keyword>
<keyword evidence="9" id="KW-1185">Reference proteome</keyword>
<protein>
    <recommendedName>
        <fullName evidence="6">Phosphate transport system permease protein</fullName>
    </recommendedName>
</protein>
<dbReference type="Proteomes" id="UP000031366">
    <property type="component" value="Unassembled WGS sequence"/>
</dbReference>
<dbReference type="GO" id="GO:0005315">
    <property type="term" value="F:phosphate transmembrane transporter activity"/>
    <property type="evidence" value="ECO:0007669"/>
    <property type="project" value="InterPro"/>
</dbReference>
<organism evidence="8 9">
    <name type="scientific">Clostridium argentinense CDC 2741</name>
    <dbReference type="NCBI Taxonomy" id="1418104"/>
    <lineage>
        <taxon>Bacteria</taxon>
        <taxon>Bacillati</taxon>
        <taxon>Bacillota</taxon>
        <taxon>Clostridia</taxon>
        <taxon>Eubacteriales</taxon>
        <taxon>Clostridiaceae</taxon>
        <taxon>Clostridium</taxon>
    </lineage>
</organism>
<dbReference type="Pfam" id="PF00528">
    <property type="entry name" value="BPD_transp_1"/>
    <property type="match status" value="1"/>
</dbReference>
<keyword evidence="5" id="KW-0813">Transport</keyword>
<reference evidence="8 9" key="1">
    <citation type="journal article" date="2015" name="Infect. Genet. Evol.">
        <title>Genomic sequences of six botulinum neurotoxin-producing strains representing three clostridial species illustrate the mobility and diversity of botulinum neurotoxin genes.</title>
        <authorList>
            <person name="Smith T.J."/>
            <person name="Hill K.K."/>
            <person name="Xie G."/>
            <person name="Foley B.T."/>
            <person name="Williamson C.H."/>
            <person name="Foster J.T."/>
            <person name="Johnson S.L."/>
            <person name="Chertkov O."/>
            <person name="Teshima H."/>
            <person name="Gibbons H.S."/>
            <person name="Johnsky L.A."/>
            <person name="Karavis M.A."/>
            <person name="Smith L.A."/>
        </authorList>
    </citation>
    <scope>NUCLEOTIDE SEQUENCE [LARGE SCALE GENOMIC DNA]</scope>
    <source>
        <strain evidence="8 9">CDC 2741</strain>
    </source>
</reference>
<dbReference type="RefSeq" id="WP_039631463.1">
    <property type="nucleotide sequence ID" value="NZ_AYSO01000014.1"/>
</dbReference>
<comment type="subcellular location">
    <subcellularLocation>
        <location evidence="5">Cell membrane</location>
        <topology evidence="5">Multi-pass membrane protein</topology>
    </subcellularLocation>
    <subcellularLocation>
        <location evidence="1">Membrane</location>
        <topology evidence="1">Multi-pass membrane protein</topology>
    </subcellularLocation>
</comment>
<dbReference type="GO" id="GO:0005886">
    <property type="term" value="C:plasma membrane"/>
    <property type="evidence" value="ECO:0007669"/>
    <property type="project" value="UniProtKB-SubCell"/>
</dbReference>
<evidence type="ECO:0000256" key="2">
    <source>
        <dbReference type="ARBA" id="ARBA00022692"/>
    </source>
</evidence>
<dbReference type="NCBIfam" id="TIGR02138">
    <property type="entry name" value="phosphate_pstC"/>
    <property type="match status" value="1"/>
</dbReference>
<comment type="function">
    <text evidence="6">Part of the binding-protein-dependent transport system for phosphate; probably responsible for the translocation of the substrate across the membrane.</text>
</comment>
<comment type="similarity">
    <text evidence="6">Belongs to the binding-protein-dependent transport system permease family. CysTW subfamily.</text>
</comment>
<evidence type="ECO:0000256" key="4">
    <source>
        <dbReference type="ARBA" id="ARBA00023136"/>
    </source>
</evidence>
<dbReference type="STRING" id="29341.RSJ17_08930"/>
<evidence type="ECO:0000256" key="6">
    <source>
        <dbReference type="RuleBase" id="RU363054"/>
    </source>
</evidence>
<evidence type="ECO:0000259" key="7">
    <source>
        <dbReference type="PROSITE" id="PS50928"/>
    </source>
</evidence>
<name>A0A0C1R1T5_9CLOT</name>
<feature type="transmembrane region" description="Helical" evidence="5">
    <location>
        <begin position="78"/>
        <end position="99"/>
    </location>
</feature>
<dbReference type="AlphaFoldDB" id="A0A0C1R1T5"/>
<feature type="domain" description="ABC transmembrane type-1" evidence="7">
    <location>
        <begin position="74"/>
        <end position="286"/>
    </location>
</feature>
<sequence>MSSKRRNINKKEFIIEKFLQGFTLLTVLTTIAIVVILSKESFIFFKDIGIVRFFTEKSWTPLLEPKHFGIMPLLNGTLIIGVTAIIIAIPIGLGAAIYLSEYAPKKVKNILKPMVEILAGIPSIVYGYFALTFITPLLQKIFPNIEIFNALSAGIAVGIMIIPMISSLSEDAMSSISSSVRDGAYALGATKLEVVTKIVIPGAISGIISSFILAISRAIGETMIVAIAAGSRPSLTLNPLKSIQTITGYMVNVAMGDVQRGTTEYQTIFAVGTVLFLLTFILNIIAKKVVKKGKELQNV</sequence>
<feature type="transmembrane region" description="Helical" evidence="5">
    <location>
        <begin position="198"/>
        <end position="219"/>
    </location>
</feature>
<dbReference type="GO" id="GO:0006817">
    <property type="term" value="P:phosphate ion transport"/>
    <property type="evidence" value="ECO:0007669"/>
    <property type="project" value="UniProtKB-KW"/>
</dbReference>
<dbReference type="SUPFAM" id="SSF161098">
    <property type="entry name" value="MetI-like"/>
    <property type="match status" value="1"/>
</dbReference>
<proteinExistence type="inferred from homology"/>
<dbReference type="Gene3D" id="1.10.3720.10">
    <property type="entry name" value="MetI-like"/>
    <property type="match status" value="1"/>
</dbReference>
<feature type="transmembrane region" description="Helical" evidence="5">
    <location>
        <begin position="21"/>
        <end position="38"/>
    </location>
</feature>
<dbReference type="InterPro" id="IPR011864">
    <property type="entry name" value="Phosphate_PstC"/>
</dbReference>